<dbReference type="SMART" id="SM00388">
    <property type="entry name" value="HisKA"/>
    <property type="match status" value="1"/>
</dbReference>
<sequence length="444" mass="51541">MSKGISRELTWIVAGLWIALFFGWATDLWTITLLAYFLFYVARQLYSIKRFEQWMKGSTKVPYPPSSGLWGELSYLVSRKQRSLEKHADLQFYKSEQFLAASMTIPDAIISLNEYNQIEWFNKSAKKIFKLKHSDTGRKIETLFRHPDFIQYLKSKHYGKGMILQSLNGMPRVFNIKLFPYFKEHKLLIVKDIHELYNLAQIRRDFVANASHELRTPLTVLNGYLEVMIDSIEPSSTWQKPLEQMHQQSYRMQSIIDDLLTLSSMESETITGKQKQVNVPQILQEMHIDAEQMSHGRHSIDFKVDMNLALKGFEEPLKSVFMNLISNAIRYTPENKSIEVRWYHDKRGAHFEVQDHGIGIAQEHLSRLTERFYRVDTARSRDTGGTGLGLAIVKHILERHHAKLVVTSQLGIGSVFRCDFPNRAVILLQDSDSESRDKKIPSRS</sequence>
<protein>
    <recommendedName>
        <fullName evidence="4">Phosphate regulon sensor protein PhoR</fullName>
        <ecNumber evidence="3">2.7.13.3</ecNumber>
    </recommendedName>
</protein>
<dbReference type="PANTHER" id="PTHR45453:SF1">
    <property type="entry name" value="PHOSPHATE REGULON SENSOR PROTEIN PHOR"/>
    <property type="match status" value="1"/>
</dbReference>
<dbReference type="RefSeq" id="WP_135795247.1">
    <property type="nucleotide sequence ID" value="NZ_CP032096.1"/>
</dbReference>
<dbReference type="PRINTS" id="PR00344">
    <property type="entry name" value="BCTRLSENSOR"/>
</dbReference>
<dbReference type="Pfam" id="PF13596">
    <property type="entry name" value="PAS_10"/>
    <property type="match status" value="1"/>
</dbReference>
<keyword evidence="8" id="KW-0592">Phosphate transport</keyword>
<keyword evidence="10 18" id="KW-0812">Transmembrane</keyword>
<dbReference type="InterPro" id="IPR004358">
    <property type="entry name" value="Sig_transdc_His_kin-like_C"/>
</dbReference>
<dbReference type="Pfam" id="PF02518">
    <property type="entry name" value="HATPase_c"/>
    <property type="match status" value="1"/>
</dbReference>
<dbReference type="SUPFAM" id="SSF55874">
    <property type="entry name" value="ATPase domain of HSP90 chaperone/DNA topoisomerase II/histidine kinase"/>
    <property type="match status" value="1"/>
</dbReference>
<dbReference type="PROSITE" id="PS50109">
    <property type="entry name" value="HIS_KIN"/>
    <property type="match status" value="1"/>
</dbReference>
<keyword evidence="11" id="KW-0547">Nucleotide-binding</keyword>
<name>A0A4V1C8N7_9GAMM</name>
<dbReference type="FunFam" id="3.30.565.10:FF:000032">
    <property type="entry name" value="Phosphate regulon sensor histidine kinase PhoR"/>
    <property type="match status" value="1"/>
</dbReference>
<dbReference type="CDD" id="cd00082">
    <property type="entry name" value="HisKA"/>
    <property type="match status" value="1"/>
</dbReference>
<dbReference type="InterPro" id="IPR014310">
    <property type="entry name" value="Sig_transdc_His_kinase_PhoR"/>
</dbReference>
<dbReference type="Gene3D" id="3.30.565.10">
    <property type="entry name" value="Histidine kinase-like ATPase, C-terminal domain"/>
    <property type="match status" value="1"/>
</dbReference>
<keyword evidence="12" id="KW-0418">Kinase</keyword>
<keyword evidence="5" id="KW-0813">Transport</keyword>
<feature type="domain" description="Histidine kinase" evidence="19">
    <location>
        <begin position="209"/>
        <end position="424"/>
    </location>
</feature>
<evidence type="ECO:0000313" key="20">
    <source>
        <dbReference type="EMBL" id="QBZ82544.1"/>
    </source>
</evidence>
<dbReference type="EC" id="2.7.13.3" evidence="3"/>
<evidence type="ECO:0000256" key="3">
    <source>
        <dbReference type="ARBA" id="ARBA00012438"/>
    </source>
</evidence>
<evidence type="ECO:0000256" key="17">
    <source>
        <dbReference type="ARBA" id="ARBA00025207"/>
    </source>
</evidence>
<accession>A0A4V1C8N7</accession>
<reference evidence="20 21" key="1">
    <citation type="submission" date="2018-08" db="EMBL/GenBank/DDBJ databases">
        <title>Horizontal acquisition of hydrogen conversion ability and other habitat adaptations in Hydrogenovibrio crunogenus strains.</title>
        <authorList>
            <person name="Gonnella G."/>
            <person name="Adam N."/>
            <person name="Perner M."/>
        </authorList>
    </citation>
    <scope>NUCLEOTIDE SEQUENCE [LARGE SCALE GENOMIC DNA]</scope>
    <source>
        <strain evidence="20 21">SP-41</strain>
    </source>
</reference>
<gene>
    <name evidence="20" type="primary">phoR</name>
    <name evidence="20" type="ORF">GHNINEIG_00575</name>
</gene>
<dbReference type="GO" id="GO:0004721">
    <property type="term" value="F:phosphoprotein phosphatase activity"/>
    <property type="evidence" value="ECO:0007669"/>
    <property type="project" value="InterPro"/>
</dbReference>
<dbReference type="Pfam" id="PF00512">
    <property type="entry name" value="HisKA"/>
    <property type="match status" value="1"/>
</dbReference>
<dbReference type="Gene3D" id="3.30.450.20">
    <property type="entry name" value="PAS domain"/>
    <property type="match status" value="1"/>
</dbReference>
<dbReference type="SUPFAM" id="SSF47384">
    <property type="entry name" value="Homodimeric domain of signal transducing histidine kinase"/>
    <property type="match status" value="1"/>
</dbReference>
<dbReference type="SMART" id="SM00387">
    <property type="entry name" value="HATPase_c"/>
    <property type="match status" value="1"/>
</dbReference>
<keyword evidence="21" id="KW-1185">Reference proteome</keyword>
<comment type="function">
    <text evidence="17">Member of the two-component regulatory system PhoR/PhoB involved in the phosphate regulon genes expression. PhoR may function as a membrane-associated protein kinase that phosphorylates PhoB in response to environmental signals.</text>
</comment>
<dbReference type="GO" id="GO:0005524">
    <property type="term" value="F:ATP binding"/>
    <property type="evidence" value="ECO:0007669"/>
    <property type="project" value="UniProtKB-KW"/>
</dbReference>
<dbReference type="Proteomes" id="UP000296201">
    <property type="component" value="Chromosome"/>
</dbReference>
<dbReference type="InterPro" id="IPR021766">
    <property type="entry name" value="PhoR_N"/>
</dbReference>
<evidence type="ECO:0000256" key="5">
    <source>
        <dbReference type="ARBA" id="ARBA00022448"/>
    </source>
</evidence>
<evidence type="ECO:0000256" key="16">
    <source>
        <dbReference type="ARBA" id="ARBA00023136"/>
    </source>
</evidence>
<evidence type="ECO:0000256" key="11">
    <source>
        <dbReference type="ARBA" id="ARBA00022741"/>
    </source>
</evidence>
<keyword evidence="13" id="KW-0067">ATP-binding</keyword>
<dbReference type="AlphaFoldDB" id="A0A4V1C8N7"/>
<dbReference type="InterPro" id="IPR005467">
    <property type="entry name" value="His_kinase_dom"/>
</dbReference>
<evidence type="ECO:0000256" key="18">
    <source>
        <dbReference type="SAM" id="Phobius"/>
    </source>
</evidence>
<keyword evidence="16 18" id="KW-0472">Membrane</keyword>
<evidence type="ECO:0000259" key="19">
    <source>
        <dbReference type="PROSITE" id="PS50109"/>
    </source>
</evidence>
<dbReference type="GO" id="GO:0006817">
    <property type="term" value="P:phosphate ion transport"/>
    <property type="evidence" value="ECO:0007669"/>
    <property type="project" value="UniProtKB-KW"/>
</dbReference>
<dbReference type="NCBIfam" id="TIGR02966">
    <property type="entry name" value="phoR_proteo"/>
    <property type="match status" value="1"/>
</dbReference>
<evidence type="ECO:0000256" key="7">
    <source>
        <dbReference type="ARBA" id="ARBA00022553"/>
    </source>
</evidence>
<organism evidence="20 21">
    <name type="scientific">Hydrogenovibrio crunogenus</name>
    <dbReference type="NCBI Taxonomy" id="39765"/>
    <lineage>
        <taxon>Bacteria</taxon>
        <taxon>Pseudomonadati</taxon>
        <taxon>Pseudomonadota</taxon>
        <taxon>Gammaproteobacteria</taxon>
        <taxon>Thiotrichales</taxon>
        <taxon>Piscirickettsiaceae</taxon>
        <taxon>Hydrogenovibrio</taxon>
    </lineage>
</organism>
<dbReference type="GO" id="GO:0016036">
    <property type="term" value="P:cellular response to phosphate starvation"/>
    <property type="evidence" value="ECO:0007669"/>
    <property type="project" value="TreeGrafter"/>
</dbReference>
<dbReference type="PANTHER" id="PTHR45453">
    <property type="entry name" value="PHOSPHATE REGULON SENSOR PROTEIN PHOR"/>
    <property type="match status" value="1"/>
</dbReference>
<feature type="transmembrane region" description="Helical" evidence="18">
    <location>
        <begin position="12"/>
        <end position="41"/>
    </location>
</feature>
<dbReference type="InterPro" id="IPR050351">
    <property type="entry name" value="BphY/WalK/GraS-like"/>
</dbReference>
<keyword evidence="9 20" id="KW-0808">Transferase</keyword>
<evidence type="ECO:0000256" key="14">
    <source>
        <dbReference type="ARBA" id="ARBA00022989"/>
    </source>
</evidence>
<dbReference type="FunFam" id="1.10.287.130:FF:000001">
    <property type="entry name" value="Two-component sensor histidine kinase"/>
    <property type="match status" value="1"/>
</dbReference>
<keyword evidence="14 18" id="KW-1133">Transmembrane helix</keyword>
<dbReference type="GO" id="GO:0000155">
    <property type="term" value="F:phosphorelay sensor kinase activity"/>
    <property type="evidence" value="ECO:0007669"/>
    <property type="project" value="InterPro"/>
</dbReference>
<proteinExistence type="predicted"/>
<comment type="subcellular location">
    <subcellularLocation>
        <location evidence="2">Cell membrane</location>
    </subcellularLocation>
</comment>
<dbReference type="InterPro" id="IPR036890">
    <property type="entry name" value="HATPase_C_sf"/>
</dbReference>
<evidence type="ECO:0000256" key="2">
    <source>
        <dbReference type="ARBA" id="ARBA00004236"/>
    </source>
</evidence>
<evidence type="ECO:0000256" key="9">
    <source>
        <dbReference type="ARBA" id="ARBA00022679"/>
    </source>
</evidence>
<evidence type="ECO:0000256" key="13">
    <source>
        <dbReference type="ARBA" id="ARBA00022840"/>
    </source>
</evidence>
<evidence type="ECO:0000256" key="15">
    <source>
        <dbReference type="ARBA" id="ARBA00023012"/>
    </source>
</evidence>
<dbReference type="GO" id="GO:0005886">
    <property type="term" value="C:plasma membrane"/>
    <property type="evidence" value="ECO:0007669"/>
    <property type="project" value="UniProtKB-SubCell"/>
</dbReference>
<keyword evidence="15" id="KW-0902">Two-component regulatory system</keyword>
<dbReference type="OrthoDB" id="9813151at2"/>
<evidence type="ECO:0000256" key="8">
    <source>
        <dbReference type="ARBA" id="ARBA00022592"/>
    </source>
</evidence>
<keyword evidence="7" id="KW-0597">Phosphoprotein</keyword>
<dbReference type="InterPro" id="IPR003661">
    <property type="entry name" value="HisK_dim/P_dom"/>
</dbReference>
<evidence type="ECO:0000313" key="21">
    <source>
        <dbReference type="Proteomes" id="UP000296201"/>
    </source>
</evidence>
<dbReference type="Gene3D" id="1.10.287.130">
    <property type="match status" value="1"/>
</dbReference>
<dbReference type="Pfam" id="PF11808">
    <property type="entry name" value="PhoR"/>
    <property type="match status" value="1"/>
</dbReference>
<keyword evidence="6" id="KW-1003">Cell membrane</keyword>
<evidence type="ECO:0000256" key="12">
    <source>
        <dbReference type="ARBA" id="ARBA00022777"/>
    </source>
</evidence>
<evidence type="ECO:0000256" key="4">
    <source>
        <dbReference type="ARBA" id="ARBA00019665"/>
    </source>
</evidence>
<dbReference type="EMBL" id="CP032096">
    <property type="protein sequence ID" value="QBZ82544.1"/>
    <property type="molecule type" value="Genomic_DNA"/>
</dbReference>
<dbReference type="InterPro" id="IPR003594">
    <property type="entry name" value="HATPase_dom"/>
</dbReference>
<evidence type="ECO:0000256" key="6">
    <source>
        <dbReference type="ARBA" id="ARBA00022475"/>
    </source>
</evidence>
<dbReference type="InterPro" id="IPR036097">
    <property type="entry name" value="HisK_dim/P_sf"/>
</dbReference>
<comment type="catalytic activity">
    <reaction evidence="1">
        <text>ATP + protein L-histidine = ADP + protein N-phospho-L-histidine.</text>
        <dbReference type="EC" id="2.7.13.3"/>
    </reaction>
</comment>
<evidence type="ECO:0000256" key="1">
    <source>
        <dbReference type="ARBA" id="ARBA00000085"/>
    </source>
</evidence>
<evidence type="ECO:0000256" key="10">
    <source>
        <dbReference type="ARBA" id="ARBA00022692"/>
    </source>
</evidence>